<dbReference type="SUPFAM" id="SSF55811">
    <property type="entry name" value="Nudix"/>
    <property type="match status" value="1"/>
</dbReference>
<reference evidence="9 10" key="2">
    <citation type="submission" date="2020-02" db="EMBL/GenBank/DDBJ databases">
        <title>The new genus of Enterobacteriales.</title>
        <authorList>
            <person name="Kim I.S."/>
        </authorList>
    </citation>
    <scope>NUCLEOTIDE SEQUENCE [LARGE SCALE GENOMIC DNA]</scope>
    <source>
        <strain evidence="9 10">SAP-6</strain>
    </source>
</reference>
<keyword evidence="7" id="KW-0464">Manganese</keyword>
<reference evidence="9 10" key="1">
    <citation type="submission" date="2019-12" db="EMBL/GenBank/DDBJ databases">
        <authorList>
            <person name="Lee S.D."/>
        </authorList>
    </citation>
    <scope>NUCLEOTIDE SEQUENCE [LARGE SCALE GENOMIC DNA]</scope>
    <source>
        <strain evidence="9 10">SAP-6</strain>
    </source>
</reference>
<dbReference type="Gene3D" id="3.90.79.10">
    <property type="entry name" value="Nucleoside Triphosphate Pyrophosphohydrolase"/>
    <property type="match status" value="1"/>
</dbReference>
<evidence type="ECO:0000313" key="10">
    <source>
        <dbReference type="Proteomes" id="UP000461443"/>
    </source>
</evidence>
<evidence type="ECO:0000313" key="9">
    <source>
        <dbReference type="EMBL" id="NDL62495.1"/>
    </source>
</evidence>
<comment type="similarity">
    <text evidence="3">Belongs to the Nudix hydrolase family. PCD1 subfamily.</text>
</comment>
<sequence>MNSADDALTLEDFITRFQLQLPQRHEPARNQRQAAVLIPIICHHTPTVLLTRRSTSLRKHAGQVAFPGGSADEQDASLIATALREAHEEVAIPAASVRILGQLPPVDSNSGFQVTPIVGLLASDTRFRASLDEVEDMFEIPLHQALSLASYTPLQIERRAKTLRVYFSFYQSHMVWGMTAQILYRLGQHIHL</sequence>
<dbReference type="GO" id="GO:0010945">
    <property type="term" value="F:coenzyme A diphosphatase activity"/>
    <property type="evidence" value="ECO:0007669"/>
    <property type="project" value="InterPro"/>
</dbReference>
<organism evidence="9 10">
    <name type="scientific">Acerihabitans arboris</name>
    <dbReference type="NCBI Taxonomy" id="2691583"/>
    <lineage>
        <taxon>Bacteria</taxon>
        <taxon>Pseudomonadati</taxon>
        <taxon>Pseudomonadota</taxon>
        <taxon>Gammaproteobacteria</taxon>
        <taxon>Enterobacterales</taxon>
        <taxon>Pectobacteriaceae</taxon>
        <taxon>Acerihabitans</taxon>
    </lineage>
</organism>
<dbReference type="InterPro" id="IPR000086">
    <property type="entry name" value="NUDIX_hydrolase_dom"/>
</dbReference>
<evidence type="ECO:0000256" key="5">
    <source>
        <dbReference type="ARBA" id="ARBA00022801"/>
    </source>
</evidence>
<dbReference type="EMBL" id="WUBS01000004">
    <property type="protein sequence ID" value="NDL62495.1"/>
    <property type="molecule type" value="Genomic_DNA"/>
</dbReference>
<protein>
    <submittedName>
        <fullName evidence="9">CoA pyrophosphatase</fullName>
    </submittedName>
</protein>
<evidence type="ECO:0000256" key="2">
    <source>
        <dbReference type="ARBA" id="ARBA00001946"/>
    </source>
</evidence>
<dbReference type="GO" id="GO:0030145">
    <property type="term" value="F:manganese ion binding"/>
    <property type="evidence" value="ECO:0007669"/>
    <property type="project" value="InterPro"/>
</dbReference>
<evidence type="ECO:0000256" key="1">
    <source>
        <dbReference type="ARBA" id="ARBA00001936"/>
    </source>
</evidence>
<comment type="cofactor">
    <cofactor evidence="2">
        <name>Mg(2+)</name>
        <dbReference type="ChEBI" id="CHEBI:18420"/>
    </cofactor>
</comment>
<evidence type="ECO:0000256" key="7">
    <source>
        <dbReference type="ARBA" id="ARBA00023211"/>
    </source>
</evidence>
<dbReference type="AlphaFoldDB" id="A0A845SML9"/>
<dbReference type="PROSITE" id="PS01293">
    <property type="entry name" value="NUDIX_COA"/>
    <property type="match status" value="1"/>
</dbReference>
<dbReference type="Proteomes" id="UP000461443">
    <property type="component" value="Unassembled WGS sequence"/>
</dbReference>
<dbReference type="CDD" id="cd03426">
    <property type="entry name" value="NUDIX_CoAse_Nudt7"/>
    <property type="match status" value="1"/>
</dbReference>
<feature type="domain" description="Nudix hydrolase" evidence="8">
    <location>
        <begin position="31"/>
        <end position="167"/>
    </location>
</feature>
<keyword evidence="10" id="KW-1185">Reference proteome</keyword>
<evidence type="ECO:0000256" key="4">
    <source>
        <dbReference type="ARBA" id="ARBA00022723"/>
    </source>
</evidence>
<dbReference type="PANTHER" id="PTHR12992:SF11">
    <property type="entry name" value="MITOCHONDRIAL COENZYME A DIPHOSPHATASE NUDT8"/>
    <property type="match status" value="1"/>
</dbReference>
<dbReference type="PANTHER" id="PTHR12992">
    <property type="entry name" value="NUDIX HYDROLASE"/>
    <property type="match status" value="1"/>
</dbReference>
<dbReference type="Pfam" id="PF00293">
    <property type="entry name" value="NUDIX"/>
    <property type="match status" value="1"/>
</dbReference>
<dbReference type="PROSITE" id="PS51462">
    <property type="entry name" value="NUDIX"/>
    <property type="match status" value="1"/>
</dbReference>
<dbReference type="GO" id="GO:0009132">
    <property type="term" value="P:nucleoside diphosphate metabolic process"/>
    <property type="evidence" value="ECO:0007669"/>
    <property type="project" value="InterPro"/>
</dbReference>
<keyword evidence="6" id="KW-0460">Magnesium</keyword>
<gene>
    <name evidence="9" type="ORF">GRH90_06970</name>
</gene>
<dbReference type="InterPro" id="IPR045121">
    <property type="entry name" value="CoAse"/>
</dbReference>
<accession>A0A845SML9</accession>
<dbReference type="NCBIfam" id="NF007980">
    <property type="entry name" value="PRK10707.1"/>
    <property type="match status" value="1"/>
</dbReference>
<dbReference type="InterPro" id="IPR000059">
    <property type="entry name" value="NUDIX_hydrolase_NudL_CS"/>
</dbReference>
<proteinExistence type="inferred from homology"/>
<keyword evidence="4" id="KW-0479">Metal-binding</keyword>
<comment type="caution">
    <text evidence="9">The sequence shown here is derived from an EMBL/GenBank/DDBJ whole genome shotgun (WGS) entry which is preliminary data.</text>
</comment>
<evidence type="ECO:0000256" key="3">
    <source>
        <dbReference type="ARBA" id="ARBA00006506"/>
    </source>
</evidence>
<keyword evidence="5" id="KW-0378">Hydrolase</keyword>
<evidence type="ECO:0000256" key="6">
    <source>
        <dbReference type="ARBA" id="ARBA00022842"/>
    </source>
</evidence>
<name>A0A845SML9_9GAMM</name>
<comment type="cofactor">
    <cofactor evidence="1">
        <name>Mn(2+)</name>
        <dbReference type="ChEBI" id="CHEBI:29035"/>
    </cofactor>
</comment>
<evidence type="ECO:0000259" key="8">
    <source>
        <dbReference type="PROSITE" id="PS51462"/>
    </source>
</evidence>
<dbReference type="GO" id="GO:0000287">
    <property type="term" value="F:magnesium ion binding"/>
    <property type="evidence" value="ECO:0007669"/>
    <property type="project" value="InterPro"/>
</dbReference>
<dbReference type="InterPro" id="IPR015797">
    <property type="entry name" value="NUDIX_hydrolase-like_dom_sf"/>
</dbReference>